<keyword evidence="4" id="KW-1185">Reference proteome</keyword>
<evidence type="ECO:0000313" key="2">
    <source>
        <dbReference type="EMBL" id="EDS45248.1"/>
    </source>
</evidence>
<feature type="compositionally biased region" description="Acidic residues" evidence="1">
    <location>
        <begin position="88"/>
        <end position="99"/>
    </location>
</feature>
<dbReference type="InParanoid" id="B0XD13"/>
<dbReference type="AlphaFoldDB" id="B0XD13"/>
<reference evidence="3" key="2">
    <citation type="submission" date="2020-05" db="UniProtKB">
        <authorList>
            <consortium name="EnsemblMetazoa"/>
        </authorList>
    </citation>
    <scope>IDENTIFICATION</scope>
    <source>
        <strain evidence="3">JHB</strain>
    </source>
</reference>
<accession>B0XD13</accession>
<dbReference type="EnsemblMetazoa" id="CPIJ017357-RA">
    <property type="protein sequence ID" value="CPIJ017357-PA"/>
    <property type="gene ID" value="CPIJ017357"/>
</dbReference>
<dbReference type="HOGENOM" id="CLU_175024_0_0_1"/>
<reference evidence="2" key="1">
    <citation type="submission" date="2007-03" db="EMBL/GenBank/DDBJ databases">
        <title>Annotation of Culex pipiens quinquefasciatus.</title>
        <authorList>
            <consortium name="The Broad Institute Genome Sequencing Platform"/>
            <person name="Atkinson P.W."/>
            <person name="Hemingway J."/>
            <person name="Christensen B.M."/>
            <person name="Higgs S."/>
            <person name="Kodira C."/>
            <person name="Hannick L."/>
            <person name="Megy K."/>
            <person name="O'Leary S."/>
            <person name="Pearson M."/>
            <person name="Haas B.J."/>
            <person name="Mauceli E."/>
            <person name="Wortman J.R."/>
            <person name="Lee N.H."/>
            <person name="Guigo R."/>
            <person name="Stanke M."/>
            <person name="Alvarado L."/>
            <person name="Amedeo P."/>
            <person name="Antoine C.H."/>
            <person name="Arensburger P."/>
            <person name="Bidwell S.L."/>
            <person name="Crawford M."/>
            <person name="Camaro F."/>
            <person name="Devon K."/>
            <person name="Engels R."/>
            <person name="Hammond M."/>
            <person name="Howarth C."/>
            <person name="Koehrsen M."/>
            <person name="Lawson D."/>
            <person name="Montgomery P."/>
            <person name="Nene V."/>
            <person name="Nusbaum C."/>
            <person name="Puiu D."/>
            <person name="Romero-Severson J."/>
            <person name="Severson D.W."/>
            <person name="Shumway M."/>
            <person name="Sisk P."/>
            <person name="Stolte C."/>
            <person name="Zeng Q."/>
            <person name="Eisenstadt E."/>
            <person name="Fraser-Liggett C."/>
            <person name="Strausberg R."/>
            <person name="Galagan J."/>
            <person name="Birren B."/>
            <person name="Collins F.H."/>
        </authorList>
    </citation>
    <scope>NUCLEOTIDE SEQUENCE [LARGE SCALE GENOMIC DNA]</scope>
    <source>
        <strain evidence="2">JHB</strain>
    </source>
</reference>
<evidence type="ECO:0000313" key="3">
    <source>
        <dbReference type="EnsemblMetazoa" id="CPIJ017357-PA"/>
    </source>
</evidence>
<sequence length="108" mass="11901">MVQTSGTMLCLVFSGWVLFRLVQAVFWLPGYLEKTGGSLYQKMEPKTPLAPQKVASSKKPSSKAKDSDDEKTTAGEEKGNEDAVEQEKMDDEEEGEEDQLPAGSKKDN</sequence>
<dbReference type="EMBL" id="DS232733">
    <property type="protein sequence ID" value="EDS45248.1"/>
    <property type="molecule type" value="Genomic_DNA"/>
</dbReference>
<dbReference type="OrthoDB" id="6619981at2759"/>
<proteinExistence type="predicted"/>
<organism>
    <name type="scientific">Culex quinquefasciatus</name>
    <name type="common">Southern house mosquito</name>
    <name type="synonym">Culex pungens</name>
    <dbReference type="NCBI Taxonomy" id="7176"/>
    <lineage>
        <taxon>Eukaryota</taxon>
        <taxon>Metazoa</taxon>
        <taxon>Ecdysozoa</taxon>
        <taxon>Arthropoda</taxon>
        <taxon>Hexapoda</taxon>
        <taxon>Insecta</taxon>
        <taxon>Pterygota</taxon>
        <taxon>Neoptera</taxon>
        <taxon>Endopterygota</taxon>
        <taxon>Diptera</taxon>
        <taxon>Nematocera</taxon>
        <taxon>Culicoidea</taxon>
        <taxon>Culicidae</taxon>
        <taxon>Culicinae</taxon>
        <taxon>Culicini</taxon>
        <taxon>Culex</taxon>
        <taxon>Culex</taxon>
    </lineage>
</organism>
<evidence type="ECO:0000313" key="4">
    <source>
        <dbReference type="Proteomes" id="UP000002320"/>
    </source>
</evidence>
<name>B0XD13_CULQU</name>
<feature type="compositionally biased region" description="Basic and acidic residues" evidence="1">
    <location>
        <begin position="63"/>
        <end position="87"/>
    </location>
</feature>
<dbReference type="VEuPathDB" id="VectorBase:CPIJ017357"/>
<dbReference type="OMA" id="QAIFWLP"/>
<feature type="region of interest" description="Disordered" evidence="1">
    <location>
        <begin position="38"/>
        <end position="108"/>
    </location>
</feature>
<dbReference type="eggNOG" id="ENOG502SCKQ">
    <property type="taxonomic scope" value="Eukaryota"/>
</dbReference>
<gene>
    <name evidence="3" type="primary">6051042</name>
    <name evidence="2" type="ORF">CpipJ_CPIJ017357</name>
</gene>
<protein>
    <submittedName>
        <fullName evidence="2 3">Uncharacterized protein</fullName>
    </submittedName>
</protein>
<dbReference type="KEGG" id="cqu:CpipJ_CPIJ017357"/>
<dbReference type="Proteomes" id="UP000002320">
    <property type="component" value="Unassembled WGS sequence"/>
</dbReference>
<dbReference type="VEuPathDB" id="VectorBase:CQUJHB011195"/>
<evidence type="ECO:0000256" key="1">
    <source>
        <dbReference type="SAM" id="MobiDB-lite"/>
    </source>
</evidence>